<keyword evidence="4" id="KW-1185">Reference proteome</keyword>
<feature type="transmembrane region" description="Helical" evidence="2">
    <location>
        <begin position="143"/>
        <end position="167"/>
    </location>
</feature>
<dbReference type="OrthoDB" id="1708389at2759"/>
<dbReference type="EMBL" id="LYCR01000162">
    <property type="protein sequence ID" value="OGM40056.1"/>
    <property type="molecule type" value="Genomic_DNA"/>
</dbReference>
<sequence>MSNEQEIPGGFEDTDTHDHALLAPGESNTVQKINYNRKRSDVEWKQASKTVDEQLTPDLSNEDLWLLIRRFNKQIHHVKAIQGPPQDELDLNRADEEHFPPEKLRATTERFYTSVVVGLVNFFSHTTRLRSWREPRRTSTFCIAYFVAWFLDLLIPLTTGVLVALILSPSTRSLLFPPSSTARKGSDTGGSEQVTRDNITSAPETYKGEAAEQEASNLVNDIANIAMESARGKYGQSVIDDDAEESSEPEPVEVGAITADVQAENAPAEDKTKKPMKKKISKATNQTMRILGDITDIYEQFFKLVLIAVRKLRNVPDQGHYSILSPTPPFLAITPRLQLVGALISIGLISLVTSSHFMIKSGSFFFGLAIFGDPVLQRIIALLNDKVANWKEYLNLQNTLLKGVPTNAQLTLALLRLGEINSTPLPPPPSSYNNEPLWPIRRKPFGKIMSGANDEGASSSLVSQTQSPKPELSKAEARKKKWSKILRFIGRTIATAMKGHIAFDRAMRVTESVNTKTLIGLLSRRGWATAAPLGPLKFEAKFERKRGTVVIDSSQEQPVLYFTTTQSAKLDDLQLENQKKSAVLFQIPITEIKELKKTEGLGWKGKLIVELTADTKHSIDGLVISRMEPHYQSYHLTGMRGRNQLFNRLIAMDAQFWESH</sequence>
<feature type="compositionally biased region" description="Polar residues" evidence="1">
    <location>
        <begin position="456"/>
        <end position="468"/>
    </location>
</feature>
<evidence type="ECO:0000256" key="1">
    <source>
        <dbReference type="SAM" id="MobiDB-lite"/>
    </source>
</evidence>
<evidence type="ECO:0000313" key="4">
    <source>
        <dbReference type="Proteomes" id="UP000179179"/>
    </source>
</evidence>
<dbReference type="Pfam" id="PF11696">
    <property type="entry name" value="DUF3292"/>
    <property type="match status" value="1"/>
</dbReference>
<name>A0A1F7ZKS7_9EURO</name>
<comment type="caution">
    <text evidence="3">The sequence shown here is derived from an EMBL/GenBank/DDBJ whole genome shotgun (WGS) entry which is preliminary data.</text>
</comment>
<dbReference type="STRING" id="109264.A0A1F7ZKS7"/>
<dbReference type="GeneID" id="34454809"/>
<gene>
    <name evidence="3" type="ORF">ABOM_011419</name>
</gene>
<feature type="region of interest" description="Disordered" evidence="1">
    <location>
        <begin position="454"/>
        <end position="476"/>
    </location>
</feature>
<organism evidence="3 4">
    <name type="scientific">Aspergillus bombycis</name>
    <dbReference type="NCBI Taxonomy" id="109264"/>
    <lineage>
        <taxon>Eukaryota</taxon>
        <taxon>Fungi</taxon>
        <taxon>Dikarya</taxon>
        <taxon>Ascomycota</taxon>
        <taxon>Pezizomycotina</taxon>
        <taxon>Eurotiomycetes</taxon>
        <taxon>Eurotiomycetidae</taxon>
        <taxon>Eurotiales</taxon>
        <taxon>Aspergillaceae</taxon>
        <taxon>Aspergillus</taxon>
    </lineage>
</organism>
<dbReference type="AlphaFoldDB" id="A0A1F7ZKS7"/>
<feature type="region of interest" description="Disordered" evidence="1">
    <location>
        <begin position="177"/>
        <end position="199"/>
    </location>
</feature>
<dbReference type="RefSeq" id="XP_022383773.1">
    <property type="nucleotide sequence ID" value="XM_022538547.1"/>
</dbReference>
<evidence type="ECO:0000256" key="2">
    <source>
        <dbReference type="SAM" id="Phobius"/>
    </source>
</evidence>
<evidence type="ECO:0000313" key="3">
    <source>
        <dbReference type="EMBL" id="OGM40056.1"/>
    </source>
</evidence>
<keyword evidence="2" id="KW-0472">Membrane</keyword>
<dbReference type="PANTHER" id="PTHR38694:SF2">
    <property type="match status" value="1"/>
</dbReference>
<dbReference type="InterPro" id="IPR021709">
    <property type="entry name" value="DUF3292"/>
</dbReference>
<keyword evidence="2" id="KW-1133">Transmembrane helix</keyword>
<accession>A0A1F7ZKS7</accession>
<dbReference type="PANTHER" id="PTHR38694">
    <property type="entry name" value="CONSERVED EXPRESSED PROTEIN"/>
    <property type="match status" value="1"/>
</dbReference>
<keyword evidence="2" id="KW-0812">Transmembrane</keyword>
<proteinExistence type="predicted"/>
<dbReference type="Proteomes" id="UP000179179">
    <property type="component" value="Unassembled WGS sequence"/>
</dbReference>
<reference evidence="3 4" key="1">
    <citation type="journal article" date="2016" name="Genome Biol. Evol.">
        <title>Draft genome sequence of an aflatoxigenic Aspergillus species, A. bombycis.</title>
        <authorList>
            <person name="Moore G.G."/>
            <person name="Mack B.M."/>
            <person name="Beltz S.B."/>
            <person name="Gilbert M.K."/>
        </authorList>
    </citation>
    <scope>NUCLEOTIDE SEQUENCE [LARGE SCALE GENOMIC DNA]</scope>
    <source>
        <strain evidence="4">NRRL 26010</strain>
    </source>
</reference>
<protein>
    <submittedName>
        <fullName evidence="3">Uncharacterized protein</fullName>
    </submittedName>
</protein>